<dbReference type="InterPro" id="IPR046865">
    <property type="entry name" value="FapA_b_solenoid"/>
</dbReference>
<dbReference type="Pfam" id="PF20250">
    <property type="entry name" value="FapA_N"/>
    <property type="match status" value="1"/>
</dbReference>
<dbReference type="PANTHER" id="PTHR38032">
    <property type="entry name" value="POLYMERASE-RELATED"/>
    <property type="match status" value="1"/>
</dbReference>
<feature type="domain" description="Flagellar Assembly Protein A N-terminal region" evidence="2">
    <location>
        <begin position="4"/>
        <end position="164"/>
    </location>
</feature>
<keyword evidence="1" id="KW-0175">Coiled coil</keyword>
<evidence type="ECO:0000313" key="3">
    <source>
        <dbReference type="EMBL" id="HED09502.1"/>
    </source>
</evidence>
<dbReference type="AlphaFoldDB" id="A0A7V1LL41"/>
<dbReference type="EMBL" id="DRLD01000066">
    <property type="protein sequence ID" value="HED09502.1"/>
    <property type="molecule type" value="Genomic_DNA"/>
</dbReference>
<dbReference type="Proteomes" id="UP000886005">
    <property type="component" value="Unassembled WGS sequence"/>
</dbReference>
<sequence length="473" mass="52794">MKKIRIHIADDKYTAYVTILSDPEHFPTTGEILTRLKNAGVVFGVDEKLVAEMAQKKRSVTMQAVARGRHPRGRLHWKVDVSTTRKPYITSKNRADFKNLSQNNYIEKDQLVAVVFPADSVQPGKKVTGENVEPAGIYNNIPDSADFYLDQDGKSLRAARSGYLFRSIDRVQISEVYHIKGDVGYGTGNIKVNGPVVIDGDVRSGFRVESDSTIIVNGSVDAANIYSSHGDIIIRDGILGQGRAKVLCGGALSCGFAQDAHLAARQDIILENYAINCVATAGGFVRVNATEGVIRGGTITAEKGIFTANAGNERGVSTDLIIRHYSENNGSSRLWKLSKTRTETVKRISLLEKRKLFLDVLKEKKGSLSEERKAELENIKEEMHILVEKRKELDQEEIELQQSVVKEHVSKEVRISGTLYRNVHIDIGGRHYTSMADLQGVRIFRVKDEILIESLRETHRDYNIFIPDKTSER</sequence>
<gene>
    <name evidence="3" type="ORF">ENJ10_02340</name>
</gene>
<accession>A0A7V1LL41</accession>
<dbReference type="InterPro" id="IPR005646">
    <property type="entry name" value="FapA"/>
</dbReference>
<evidence type="ECO:0000256" key="1">
    <source>
        <dbReference type="SAM" id="Coils"/>
    </source>
</evidence>
<proteinExistence type="predicted"/>
<reference evidence="3" key="1">
    <citation type="journal article" date="2020" name="mSystems">
        <title>Genome- and Community-Level Interaction Insights into Carbon Utilization and Element Cycling Functions of Hydrothermarchaeota in Hydrothermal Sediment.</title>
        <authorList>
            <person name="Zhou Z."/>
            <person name="Liu Y."/>
            <person name="Xu W."/>
            <person name="Pan J."/>
            <person name="Luo Z.H."/>
            <person name="Li M."/>
        </authorList>
    </citation>
    <scope>NUCLEOTIDE SEQUENCE [LARGE SCALE GENOMIC DNA]</scope>
    <source>
        <strain evidence="3">HyVt-456</strain>
    </source>
</reference>
<organism evidence="3">
    <name type="scientific">Caldithrix abyssi</name>
    <dbReference type="NCBI Taxonomy" id="187145"/>
    <lineage>
        <taxon>Bacteria</taxon>
        <taxon>Pseudomonadati</taxon>
        <taxon>Calditrichota</taxon>
        <taxon>Calditrichia</taxon>
        <taxon>Calditrichales</taxon>
        <taxon>Calditrichaceae</taxon>
        <taxon>Caldithrix</taxon>
    </lineage>
</organism>
<dbReference type="InterPro" id="IPR046866">
    <property type="entry name" value="FapA_N"/>
</dbReference>
<dbReference type="PANTHER" id="PTHR38032:SF1">
    <property type="entry name" value="RNA-BINDING PROTEIN KHPB N-TERMINAL DOMAIN-CONTAINING PROTEIN"/>
    <property type="match status" value="1"/>
</dbReference>
<dbReference type="Pfam" id="PF03961">
    <property type="entry name" value="FapA"/>
    <property type="match status" value="1"/>
</dbReference>
<comment type="caution">
    <text evidence="3">The sequence shown here is derived from an EMBL/GenBank/DDBJ whole genome shotgun (WGS) entry which is preliminary data.</text>
</comment>
<evidence type="ECO:0000259" key="2">
    <source>
        <dbReference type="Pfam" id="PF20250"/>
    </source>
</evidence>
<feature type="coiled-coil region" evidence="1">
    <location>
        <begin position="358"/>
        <end position="406"/>
    </location>
</feature>
<name>A0A7V1LL41_CALAY</name>
<protein>
    <submittedName>
        <fullName evidence="3">DUF342 domain-containing protein</fullName>
    </submittedName>
</protein>